<evidence type="ECO:0000313" key="5">
    <source>
        <dbReference type="Proteomes" id="UP000664940"/>
    </source>
</evidence>
<dbReference type="PANTHER" id="PTHR31921">
    <property type="entry name" value="PROTEIN DPCD"/>
    <property type="match status" value="1"/>
</dbReference>
<dbReference type="PANTHER" id="PTHR31921:SF1">
    <property type="entry name" value="PROTEIN DPCD"/>
    <property type="match status" value="1"/>
</dbReference>
<proteinExistence type="inferred from homology"/>
<evidence type="ECO:0000313" key="4">
    <source>
        <dbReference type="EMBL" id="KAF6108329.1"/>
    </source>
</evidence>
<evidence type="ECO:0000256" key="3">
    <source>
        <dbReference type="SAM" id="MobiDB-lite"/>
    </source>
</evidence>
<evidence type="ECO:0000256" key="1">
    <source>
        <dbReference type="ARBA" id="ARBA00010597"/>
    </source>
</evidence>
<dbReference type="EMBL" id="JABVXQ010000005">
    <property type="protein sequence ID" value="KAF6108329.1"/>
    <property type="molecule type" value="Genomic_DNA"/>
</dbReference>
<dbReference type="Pfam" id="PF14913">
    <property type="entry name" value="DPCD"/>
    <property type="match status" value="2"/>
</dbReference>
<protein>
    <recommendedName>
        <fullName evidence="2">Protein DPCD</fullName>
    </recommendedName>
</protein>
<evidence type="ECO:0000256" key="2">
    <source>
        <dbReference type="ARBA" id="ARBA00020330"/>
    </source>
</evidence>
<organism evidence="4 5">
    <name type="scientific">Phyllostomus discolor</name>
    <name type="common">pale spear-nosed bat</name>
    <dbReference type="NCBI Taxonomy" id="89673"/>
    <lineage>
        <taxon>Eukaryota</taxon>
        <taxon>Metazoa</taxon>
        <taxon>Chordata</taxon>
        <taxon>Craniata</taxon>
        <taxon>Vertebrata</taxon>
        <taxon>Euteleostomi</taxon>
        <taxon>Mammalia</taxon>
        <taxon>Eutheria</taxon>
        <taxon>Laurasiatheria</taxon>
        <taxon>Chiroptera</taxon>
        <taxon>Yangochiroptera</taxon>
        <taxon>Phyllostomidae</taxon>
        <taxon>Phyllostominae</taxon>
        <taxon>Phyllostomus</taxon>
    </lineage>
</organism>
<feature type="region of interest" description="Disordered" evidence="3">
    <location>
        <begin position="51"/>
        <end position="70"/>
    </location>
</feature>
<comment type="caution">
    <text evidence="4">The sequence shown here is derived from an EMBL/GenBank/DDBJ whole genome shotgun (WGS) entry which is preliminary data.</text>
</comment>
<comment type="similarity">
    <text evidence="1">Belongs to the DPCD family.</text>
</comment>
<reference evidence="4 5" key="1">
    <citation type="journal article" date="2020" name="Nature">
        <title>Six reference-quality genomes reveal evolution of bat adaptations.</title>
        <authorList>
            <person name="Jebb D."/>
            <person name="Huang Z."/>
            <person name="Pippel M."/>
            <person name="Hughes G.M."/>
            <person name="Lavrichenko K."/>
            <person name="Devanna P."/>
            <person name="Winkler S."/>
            <person name="Jermiin L.S."/>
            <person name="Skirmuntt E.C."/>
            <person name="Katzourakis A."/>
            <person name="Burkitt-Gray L."/>
            <person name="Ray D.A."/>
            <person name="Sullivan K.A.M."/>
            <person name="Roscito J.G."/>
            <person name="Kirilenko B.M."/>
            <person name="Davalos L.M."/>
            <person name="Corthals A.P."/>
            <person name="Power M.L."/>
            <person name="Jones G."/>
            <person name="Ransome R.D."/>
            <person name="Dechmann D.K.N."/>
            <person name="Locatelli A.G."/>
            <person name="Puechmaille S.J."/>
            <person name="Fedrigo O."/>
            <person name="Jarvis E.D."/>
            <person name="Hiller M."/>
            <person name="Vernes S.C."/>
            <person name="Myers E.W."/>
            <person name="Teeling E.C."/>
        </authorList>
    </citation>
    <scope>NUCLEOTIDE SEQUENCE [LARGE SCALE GENOMIC DNA]</scope>
    <source>
        <strain evidence="4">Bat1K_MPI-CBG_1</strain>
    </source>
</reference>
<dbReference type="Proteomes" id="UP000664940">
    <property type="component" value="Unassembled WGS sequence"/>
</dbReference>
<accession>A0A834AC15</accession>
<gene>
    <name evidence="4" type="ORF">HJG60_004040</name>
</gene>
<sequence length="254" mass="28867">MAVTGWLESLRDAEKTALLQDGRRKVHYLFPDGKEMAEEYDEKTKELLGLGASPSISRSGRRDGRSWGQHRPLQPCWCHCRTQGFRRPAVRGPPCCSAPVRKWRVKSALGALGQWQIEVGEPAPHGAGNLGPELIKESNANPIFLRKDTKVCFQWRIRNLPYPKDVYSVSVDRKERCVVVRTTNKKYYKKFSVPDLDRHQLPLDDSLLSFAYANCTLIISYQKPKEVLVAESELQEMLKKVKVAHSSDGDCKTQ</sequence>
<dbReference type="AlphaFoldDB" id="A0A834AC15"/>
<name>A0A834AC15_9CHIR</name>
<dbReference type="InterPro" id="IPR026224">
    <property type="entry name" value="DPCD"/>
</dbReference>